<feature type="transmembrane region" description="Helical" evidence="1">
    <location>
        <begin position="70"/>
        <end position="88"/>
    </location>
</feature>
<evidence type="ECO:0000256" key="1">
    <source>
        <dbReference type="SAM" id="Phobius"/>
    </source>
</evidence>
<protein>
    <recommendedName>
        <fullName evidence="4">RDD domain-containing protein</fullName>
    </recommendedName>
</protein>
<keyword evidence="3" id="KW-1185">Reference proteome</keyword>
<evidence type="ECO:0000313" key="2">
    <source>
        <dbReference type="EMBL" id="GAA4056639.1"/>
    </source>
</evidence>
<name>A0ABP7V061_9FLAO</name>
<keyword evidence="1" id="KW-0812">Transmembrane</keyword>
<dbReference type="EMBL" id="BAABCS010000020">
    <property type="protein sequence ID" value="GAA4056639.1"/>
    <property type="molecule type" value="Genomic_DNA"/>
</dbReference>
<accession>A0ABP7V061</accession>
<organism evidence="2 3">
    <name type="scientific">Flavobacterium chungnamense</name>
    <dbReference type="NCBI Taxonomy" id="706182"/>
    <lineage>
        <taxon>Bacteria</taxon>
        <taxon>Pseudomonadati</taxon>
        <taxon>Bacteroidota</taxon>
        <taxon>Flavobacteriia</taxon>
        <taxon>Flavobacteriales</taxon>
        <taxon>Flavobacteriaceae</taxon>
        <taxon>Flavobacterium</taxon>
    </lineage>
</organism>
<keyword evidence="1" id="KW-1133">Transmembrane helix</keyword>
<proteinExistence type="predicted"/>
<evidence type="ECO:0008006" key="4">
    <source>
        <dbReference type="Google" id="ProtNLM"/>
    </source>
</evidence>
<dbReference type="Proteomes" id="UP001500426">
    <property type="component" value="Unassembled WGS sequence"/>
</dbReference>
<sequence length="132" mass="15471">MNWNIISYFSKNQKLHMEEFEEFDNGTIKTDSVKKNIAGLIDAIVIIIFYCISYFLNISYFINLIDTFKILYIFAIFLIYRLVSIIIIKRTLGMTLVGIEFSKGDRTELNLKEKLLTIIMVYINGVDCFNKK</sequence>
<evidence type="ECO:0000313" key="3">
    <source>
        <dbReference type="Proteomes" id="UP001500426"/>
    </source>
</evidence>
<comment type="caution">
    <text evidence="2">The sequence shown here is derived from an EMBL/GenBank/DDBJ whole genome shotgun (WGS) entry which is preliminary data.</text>
</comment>
<reference evidence="3" key="1">
    <citation type="journal article" date="2019" name="Int. J. Syst. Evol. Microbiol.">
        <title>The Global Catalogue of Microorganisms (GCM) 10K type strain sequencing project: providing services to taxonomists for standard genome sequencing and annotation.</title>
        <authorList>
            <consortium name="The Broad Institute Genomics Platform"/>
            <consortium name="The Broad Institute Genome Sequencing Center for Infectious Disease"/>
            <person name="Wu L."/>
            <person name="Ma J."/>
        </authorList>
    </citation>
    <scope>NUCLEOTIDE SEQUENCE [LARGE SCALE GENOMIC DNA]</scope>
    <source>
        <strain evidence="3">JCM 17068</strain>
    </source>
</reference>
<keyword evidence="1" id="KW-0472">Membrane</keyword>
<feature type="transmembrane region" description="Helical" evidence="1">
    <location>
        <begin position="37"/>
        <end position="58"/>
    </location>
</feature>
<gene>
    <name evidence="2" type="ORF">GCM10022388_24140</name>
</gene>